<evidence type="ECO:0000313" key="4">
    <source>
        <dbReference type="EMBL" id="SFJ16016.1"/>
    </source>
</evidence>
<keyword evidence="5" id="KW-1185">Reference proteome</keyword>
<reference evidence="4 5" key="1">
    <citation type="submission" date="2016-10" db="EMBL/GenBank/DDBJ databases">
        <authorList>
            <person name="de Groot N.N."/>
        </authorList>
    </citation>
    <scope>NUCLEOTIDE SEQUENCE [LARGE SCALE GENOMIC DNA]</scope>
    <source>
        <strain evidence="4 5">IBRC-M 10445</strain>
    </source>
</reference>
<keyword evidence="2" id="KW-0732">Signal</keyword>
<proteinExistence type="predicted"/>
<protein>
    <submittedName>
        <fullName evidence="4">FecR protein</fullName>
    </submittedName>
</protein>
<dbReference type="InterPro" id="IPR006860">
    <property type="entry name" value="FecR"/>
</dbReference>
<feature type="compositionally biased region" description="Polar residues" evidence="1">
    <location>
        <begin position="63"/>
        <end position="78"/>
    </location>
</feature>
<dbReference type="OrthoDB" id="9813091at2"/>
<organism evidence="4 5">
    <name type="scientific">Marinobacter persicus</name>
    <dbReference type="NCBI Taxonomy" id="930118"/>
    <lineage>
        <taxon>Bacteria</taxon>
        <taxon>Pseudomonadati</taxon>
        <taxon>Pseudomonadota</taxon>
        <taxon>Gammaproteobacteria</taxon>
        <taxon>Pseudomonadales</taxon>
        <taxon>Marinobacteraceae</taxon>
        <taxon>Marinobacter</taxon>
    </lineage>
</organism>
<feature type="region of interest" description="Disordered" evidence="1">
    <location>
        <begin position="50"/>
        <end position="80"/>
    </location>
</feature>
<dbReference type="PANTHER" id="PTHR38731:SF1">
    <property type="entry name" value="FECR PROTEIN DOMAIN-CONTAINING PROTEIN"/>
    <property type="match status" value="1"/>
</dbReference>
<feature type="chain" id="PRO_5011687446" evidence="2">
    <location>
        <begin position="25"/>
        <end position="498"/>
    </location>
</feature>
<dbReference type="InterPro" id="IPR013783">
    <property type="entry name" value="Ig-like_fold"/>
</dbReference>
<dbReference type="SMART" id="SM00060">
    <property type="entry name" value="FN3"/>
    <property type="match status" value="2"/>
</dbReference>
<dbReference type="Proteomes" id="UP000199445">
    <property type="component" value="Unassembled WGS sequence"/>
</dbReference>
<dbReference type="InterPro" id="IPR003961">
    <property type="entry name" value="FN3_dom"/>
</dbReference>
<evidence type="ECO:0000256" key="2">
    <source>
        <dbReference type="SAM" id="SignalP"/>
    </source>
</evidence>
<dbReference type="Gene3D" id="2.60.120.1440">
    <property type="match status" value="1"/>
</dbReference>
<dbReference type="AlphaFoldDB" id="A0A1I3P4P2"/>
<evidence type="ECO:0000313" key="5">
    <source>
        <dbReference type="Proteomes" id="UP000199445"/>
    </source>
</evidence>
<dbReference type="PANTHER" id="PTHR38731">
    <property type="entry name" value="LIPL45-RELATED LIPOPROTEIN-RELATED"/>
    <property type="match status" value="1"/>
</dbReference>
<evidence type="ECO:0000259" key="3">
    <source>
        <dbReference type="SMART" id="SM00060"/>
    </source>
</evidence>
<dbReference type="Pfam" id="PF04773">
    <property type="entry name" value="FecR"/>
    <property type="match status" value="1"/>
</dbReference>
<evidence type="ECO:0000256" key="1">
    <source>
        <dbReference type="SAM" id="MobiDB-lite"/>
    </source>
</evidence>
<gene>
    <name evidence="4" type="ORF">SAMN05216429_10169</name>
</gene>
<dbReference type="RefSeq" id="WP_091700246.1">
    <property type="nucleotide sequence ID" value="NZ_BMYN01000010.1"/>
</dbReference>
<feature type="domain" description="Fibronectin type-III" evidence="3">
    <location>
        <begin position="227"/>
        <end position="303"/>
    </location>
</feature>
<sequence length="498" mass="54201">MPDIRKHRARPAILAILLVLPALAAAELSITRGSALTANVDADYRQTANSALSWSDRKPQPARASSVSGNVSHISGVTGSRRPLTEGAMIRVGDELLSGSGSAAIQLADGTELRLSPDSRLMFNRLDRQASSKATDTRLRLHRGELHSRVTPVKENGGRFEIETPSSIAAVKGTVFALQADNNGSRIQVTEGSVDFGRPGNTRAVPAGYGASLSTDNGDSVRVRQLPPAPTLDTLPAVVDRLPLEISWQSLWPSRYRLDIFDEDTGTWLHSREVSGTGHTVSDLDNGRYEIQLAALNQQEIAGMPDTATLEVNVQAAQPKLIAPADGDTVNEDKPTFRWQLTGNNETARVEIAETTAFENLIATSNWADANEASPTSSLGPGQYYWRVASRAGGSSEALSESRKLVINGSLPPVRIISVNYLDKQVRIYWEEVDTATDYRLQLAEEPEFRNIIKEADVDDTTAALRLIPGRRYFVRVKAISDGPLASRWGPGRELYLE</sequence>
<dbReference type="SUPFAM" id="SSF49265">
    <property type="entry name" value="Fibronectin type III"/>
    <property type="match status" value="1"/>
</dbReference>
<dbReference type="EMBL" id="FOSC01000001">
    <property type="protein sequence ID" value="SFJ16016.1"/>
    <property type="molecule type" value="Genomic_DNA"/>
</dbReference>
<dbReference type="InterPro" id="IPR036116">
    <property type="entry name" value="FN3_sf"/>
</dbReference>
<accession>A0A1I3P4P2</accession>
<name>A0A1I3P4P2_9GAMM</name>
<feature type="domain" description="Fibronectin type-III" evidence="3">
    <location>
        <begin position="410"/>
        <end position="485"/>
    </location>
</feature>
<dbReference type="Gene3D" id="2.60.40.10">
    <property type="entry name" value="Immunoglobulins"/>
    <property type="match status" value="2"/>
</dbReference>
<feature type="signal peptide" evidence="2">
    <location>
        <begin position="1"/>
        <end position="24"/>
    </location>
</feature>